<evidence type="ECO:0000313" key="4">
    <source>
        <dbReference type="Proteomes" id="UP001212498"/>
    </source>
</evidence>
<evidence type="ECO:0000256" key="1">
    <source>
        <dbReference type="SAM" id="MobiDB-lite"/>
    </source>
</evidence>
<organism evidence="3 4">
    <name type="scientific">Nonomuraea ferruginea</name>
    <dbReference type="NCBI Taxonomy" id="46174"/>
    <lineage>
        <taxon>Bacteria</taxon>
        <taxon>Bacillati</taxon>
        <taxon>Actinomycetota</taxon>
        <taxon>Actinomycetes</taxon>
        <taxon>Streptosporangiales</taxon>
        <taxon>Streptosporangiaceae</taxon>
        <taxon>Nonomuraea</taxon>
    </lineage>
</organism>
<proteinExistence type="predicted"/>
<protein>
    <submittedName>
        <fullName evidence="3">Uncharacterized protein</fullName>
    </submittedName>
</protein>
<evidence type="ECO:0000256" key="2">
    <source>
        <dbReference type="SAM" id="SignalP"/>
    </source>
</evidence>
<name>A0ABT4T582_9ACTN</name>
<feature type="chain" id="PRO_5045917579" evidence="2">
    <location>
        <begin position="24"/>
        <end position="115"/>
    </location>
</feature>
<feature type="region of interest" description="Disordered" evidence="1">
    <location>
        <begin position="33"/>
        <end position="57"/>
    </location>
</feature>
<evidence type="ECO:0000313" key="3">
    <source>
        <dbReference type="EMBL" id="MDA0644672.1"/>
    </source>
</evidence>
<keyword evidence="4" id="KW-1185">Reference proteome</keyword>
<dbReference type="EMBL" id="JAPNUD010000106">
    <property type="protein sequence ID" value="MDA0644672.1"/>
    <property type="molecule type" value="Genomic_DNA"/>
</dbReference>
<reference evidence="3 4" key="1">
    <citation type="submission" date="2022-11" db="EMBL/GenBank/DDBJ databases">
        <title>Nonomuraea corallina sp. nov., a new species of the genus Nonomuraea isolated from sea side sediment in Thai sea.</title>
        <authorList>
            <person name="Ngamcharungchit C."/>
            <person name="Matsumoto A."/>
            <person name="Suriyachadkun C."/>
            <person name="Panbangred W."/>
            <person name="Inahashi Y."/>
            <person name="Intra B."/>
        </authorList>
    </citation>
    <scope>NUCLEOTIDE SEQUENCE [LARGE SCALE GENOMIC DNA]</scope>
    <source>
        <strain evidence="3 4">DSM 43553</strain>
    </source>
</reference>
<keyword evidence="2" id="KW-0732">Signal</keyword>
<dbReference type="RefSeq" id="WP_148031527.1">
    <property type="nucleotide sequence ID" value="NZ_BAABFD010000024.1"/>
</dbReference>
<gene>
    <name evidence="3" type="ORF">OUY24_28930</name>
</gene>
<accession>A0ABT4T582</accession>
<dbReference type="Proteomes" id="UP001212498">
    <property type="component" value="Unassembled WGS sequence"/>
</dbReference>
<sequence>MRTRVPAALLLMLSWFLPAPAHGQVVQVVTAQGVTQQAQQGSHHPGARKSPLPPSTAQARTISYEMSGGAALLPPGPPRPSLHAAAAERPHACAGFTAACQETTPARAPPSSTAL</sequence>
<comment type="caution">
    <text evidence="3">The sequence shown here is derived from an EMBL/GenBank/DDBJ whole genome shotgun (WGS) entry which is preliminary data.</text>
</comment>
<feature type="signal peptide" evidence="2">
    <location>
        <begin position="1"/>
        <end position="23"/>
    </location>
</feature>